<keyword evidence="3" id="KW-1185">Reference proteome</keyword>
<accession>A0A8J5I9X5</accession>
<gene>
    <name evidence="2" type="ORF">ZIOFF_004186</name>
</gene>
<proteinExistence type="predicted"/>
<comment type="caution">
    <text evidence="2">The sequence shown here is derived from an EMBL/GenBank/DDBJ whole genome shotgun (WGS) entry which is preliminary data.</text>
</comment>
<organism evidence="2 3">
    <name type="scientific">Zingiber officinale</name>
    <name type="common">Ginger</name>
    <name type="synonym">Amomum zingiber</name>
    <dbReference type="NCBI Taxonomy" id="94328"/>
    <lineage>
        <taxon>Eukaryota</taxon>
        <taxon>Viridiplantae</taxon>
        <taxon>Streptophyta</taxon>
        <taxon>Embryophyta</taxon>
        <taxon>Tracheophyta</taxon>
        <taxon>Spermatophyta</taxon>
        <taxon>Magnoliopsida</taxon>
        <taxon>Liliopsida</taxon>
        <taxon>Zingiberales</taxon>
        <taxon>Zingiberaceae</taxon>
        <taxon>Zingiber</taxon>
    </lineage>
</organism>
<dbReference type="EMBL" id="JACMSC010000001">
    <property type="protein sequence ID" value="KAG6539034.1"/>
    <property type="molecule type" value="Genomic_DNA"/>
</dbReference>
<feature type="region of interest" description="Disordered" evidence="1">
    <location>
        <begin position="83"/>
        <end position="110"/>
    </location>
</feature>
<dbReference type="PANTHER" id="PTHR34724:SF4">
    <property type="entry name" value="EXPRESSED PROTEIN"/>
    <property type="match status" value="1"/>
</dbReference>
<sequence>MRKRHARAEEIVCHMQVFADRYKYLVASRPSPAIAIGMCYEVKCAQCGKSGWEGCGRHAASIYQRIREGEHCMCRDWPGVKLSPQPSGGGAAAEGHGGKERPNSDRPSAS</sequence>
<reference evidence="2 3" key="1">
    <citation type="submission" date="2020-08" db="EMBL/GenBank/DDBJ databases">
        <title>Plant Genome Project.</title>
        <authorList>
            <person name="Zhang R.-G."/>
        </authorList>
    </citation>
    <scope>NUCLEOTIDE SEQUENCE [LARGE SCALE GENOMIC DNA]</scope>
    <source>
        <tissue evidence="2">Rhizome</tissue>
    </source>
</reference>
<protein>
    <submittedName>
        <fullName evidence="2">Uncharacterized protein</fullName>
    </submittedName>
</protein>
<dbReference type="PANTHER" id="PTHR34724">
    <property type="entry name" value="OS12G0596101 PROTEIN"/>
    <property type="match status" value="1"/>
</dbReference>
<name>A0A8J5I9X5_ZINOF</name>
<evidence type="ECO:0000256" key="1">
    <source>
        <dbReference type="SAM" id="MobiDB-lite"/>
    </source>
</evidence>
<evidence type="ECO:0000313" key="3">
    <source>
        <dbReference type="Proteomes" id="UP000734854"/>
    </source>
</evidence>
<dbReference type="Proteomes" id="UP000734854">
    <property type="component" value="Unassembled WGS sequence"/>
</dbReference>
<dbReference type="AlphaFoldDB" id="A0A8J5I9X5"/>
<evidence type="ECO:0000313" key="2">
    <source>
        <dbReference type="EMBL" id="KAG6539034.1"/>
    </source>
</evidence>